<feature type="region of interest" description="Disordered" evidence="2">
    <location>
        <begin position="368"/>
        <end position="391"/>
    </location>
</feature>
<evidence type="ECO:0000256" key="2">
    <source>
        <dbReference type="SAM" id="MobiDB-lite"/>
    </source>
</evidence>
<dbReference type="Pfam" id="PF12796">
    <property type="entry name" value="Ank_2"/>
    <property type="match status" value="1"/>
</dbReference>
<sequence>MCPIIDADEKIKNMDTEKIKRYLFQISMRSKWEAVVRIYRLNKKAHGAIITKSGDTALHLAVSDGQEKHVKELVDLVEVKELEIQNEQGNTPLHIAAWMGNETMCSCLANAHPSLVTTFNVDNETPLFLAAVYGKKDAFLCMHYIYNPTPGEVPRTRYNYCRRNNGDIILHCAISGDHFDLAFQIIHLYKDLVNFVNAQGFSPLHLLATKPSAFKSGSHLSRFQEIIYHCIYVDELKAEQGKRSNEGIIKTFKEEENPKHPENYQTCINFLRLFRKAIRLEIKSADPENPIEPNKQTLNTSNPGHKKFPGNYNTCFEFVKLISKALLIVLGLGSTEIRKTREKKEKHKWSVQIMTELLARAVMYKYEDSGTAPPSQKEKDNDETTPYNIADGGAVLMPSDSALDVPIPQQEAQQPKNGSSADKKTENITPSVNTETPILIAARNGVTEMVDKILELFPVAIHDMNKEKKNIVLLAVEYRQPHVYMLLLKRNILKESVFSKVDHEGNSALHLAAKLGEHKPWLIPGAALQMQWEIKWYEVRIERTEIFNR</sequence>
<feature type="repeat" description="ANK" evidence="1">
    <location>
        <begin position="53"/>
        <end position="75"/>
    </location>
</feature>
<dbReference type="PROSITE" id="PS50088">
    <property type="entry name" value="ANK_REPEAT"/>
    <property type="match status" value="1"/>
</dbReference>
<evidence type="ECO:0000313" key="4">
    <source>
        <dbReference type="Proteomes" id="UP000327157"/>
    </source>
</evidence>
<evidence type="ECO:0000313" key="3">
    <source>
        <dbReference type="EMBL" id="KAB2616123.1"/>
    </source>
</evidence>
<reference evidence="4" key="2">
    <citation type="submission" date="2019-10" db="EMBL/GenBank/DDBJ databases">
        <title>A de novo genome assembly of a pear dwarfing rootstock.</title>
        <authorList>
            <person name="Wang F."/>
            <person name="Wang J."/>
            <person name="Li S."/>
            <person name="Zhang Y."/>
            <person name="Fang M."/>
            <person name="Ma L."/>
            <person name="Zhao Y."/>
            <person name="Jiang S."/>
        </authorList>
    </citation>
    <scope>NUCLEOTIDE SEQUENCE [LARGE SCALE GENOMIC DNA]</scope>
</reference>
<name>A0A5N5GMU9_9ROSA</name>
<comment type="caution">
    <text evidence="3">The sequence shown here is derived from an EMBL/GenBank/DDBJ whole genome shotgun (WGS) entry which is preliminary data.</text>
</comment>
<dbReference type="EMBL" id="SMOL01000402">
    <property type="protein sequence ID" value="KAB2616123.1"/>
    <property type="molecule type" value="Genomic_DNA"/>
</dbReference>
<dbReference type="FunFam" id="1.25.40.20:FF:000978">
    <property type="entry name" value="Uncharacterized protein"/>
    <property type="match status" value="1"/>
</dbReference>
<dbReference type="SUPFAM" id="SSF48403">
    <property type="entry name" value="Ankyrin repeat"/>
    <property type="match status" value="2"/>
</dbReference>
<dbReference type="OrthoDB" id="20727at2759"/>
<keyword evidence="1" id="KW-0040">ANK repeat</keyword>
<dbReference type="InterPro" id="IPR002110">
    <property type="entry name" value="Ankyrin_rpt"/>
</dbReference>
<dbReference type="PANTHER" id="PTHR24121">
    <property type="entry name" value="NO MECHANORECEPTOR POTENTIAL C, ISOFORM D-RELATED"/>
    <property type="match status" value="1"/>
</dbReference>
<dbReference type="InterPro" id="IPR036770">
    <property type="entry name" value="Ankyrin_rpt-contain_sf"/>
</dbReference>
<reference evidence="3 4" key="1">
    <citation type="submission" date="2019-09" db="EMBL/GenBank/DDBJ databases">
        <authorList>
            <person name="Ou C."/>
        </authorList>
    </citation>
    <scope>NUCLEOTIDE SEQUENCE [LARGE SCALE GENOMIC DNA]</scope>
    <source>
        <strain evidence="3">S2</strain>
        <tissue evidence="3">Leaf</tissue>
    </source>
</reference>
<dbReference type="PROSITE" id="PS50297">
    <property type="entry name" value="ANK_REP_REGION"/>
    <property type="match status" value="1"/>
</dbReference>
<feature type="region of interest" description="Disordered" evidence="2">
    <location>
        <begin position="408"/>
        <end position="430"/>
    </location>
</feature>
<dbReference type="PANTHER" id="PTHR24121:SF15">
    <property type="entry name" value="ANKYRIN REPEAT PROTEIN"/>
    <property type="match status" value="1"/>
</dbReference>
<reference evidence="3 4" key="3">
    <citation type="submission" date="2019-11" db="EMBL/GenBank/DDBJ databases">
        <title>A de novo genome assembly of a pear dwarfing rootstock.</title>
        <authorList>
            <person name="Wang F."/>
            <person name="Wang J."/>
            <person name="Li S."/>
            <person name="Zhang Y."/>
            <person name="Fang M."/>
            <person name="Ma L."/>
            <person name="Zhao Y."/>
            <person name="Jiang S."/>
        </authorList>
    </citation>
    <scope>NUCLEOTIDE SEQUENCE [LARGE SCALE GENOMIC DNA]</scope>
    <source>
        <strain evidence="3">S2</strain>
        <tissue evidence="3">Leaf</tissue>
    </source>
</reference>
<gene>
    <name evidence="3" type="ORF">D8674_022711</name>
</gene>
<dbReference type="SMART" id="SM00248">
    <property type="entry name" value="ANK"/>
    <property type="match status" value="7"/>
</dbReference>
<keyword evidence="4" id="KW-1185">Reference proteome</keyword>
<evidence type="ECO:0000256" key="1">
    <source>
        <dbReference type="PROSITE-ProRule" id="PRU00023"/>
    </source>
</evidence>
<dbReference type="AlphaFoldDB" id="A0A5N5GMU9"/>
<feature type="compositionally biased region" description="Polar residues" evidence="2">
    <location>
        <begin position="410"/>
        <end position="420"/>
    </location>
</feature>
<organism evidence="3 4">
    <name type="scientific">Pyrus ussuriensis x Pyrus communis</name>
    <dbReference type="NCBI Taxonomy" id="2448454"/>
    <lineage>
        <taxon>Eukaryota</taxon>
        <taxon>Viridiplantae</taxon>
        <taxon>Streptophyta</taxon>
        <taxon>Embryophyta</taxon>
        <taxon>Tracheophyta</taxon>
        <taxon>Spermatophyta</taxon>
        <taxon>Magnoliopsida</taxon>
        <taxon>eudicotyledons</taxon>
        <taxon>Gunneridae</taxon>
        <taxon>Pentapetalae</taxon>
        <taxon>rosids</taxon>
        <taxon>fabids</taxon>
        <taxon>Rosales</taxon>
        <taxon>Rosaceae</taxon>
        <taxon>Amygdaloideae</taxon>
        <taxon>Maleae</taxon>
        <taxon>Pyrus</taxon>
    </lineage>
</organism>
<protein>
    <submittedName>
        <fullName evidence="3">Uncharacterized protein</fullName>
    </submittedName>
</protein>
<proteinExistence type="predicted"/>
<dbReference type="Gene3D" id="1.25.40.20">
    <property type="entry name" value="Ankyrin repeat-containing domain"/>
    <property type="match status" value="2"/>
</dbReference>
<dbReference type="Proteomes" id="UP000327157">
    <property type="component" value="Chromosome 3"/>
</dbReference>
<accession>A0A5N5GMU9</accession>